<evidence type="ECO:0000313" key="3">
    <source>
        <dbReference type="Proteomes" id="UP000597877"/>
    </source>
</evidence>
<dbReference type="EMBL" id="JACOOZ010000005">
    <property type="protein sequence ID" value="MBC5668096.1"/>
    <property type="molecule type" value="Genomic_DNA"/>
</dbReference>
<keyword evidence="1" id="KW-0812">Transmembrane</keyword>
<dbReference type="Proteomes" id="UP000597877">
    <property type="component" value="Unassembled WGS sequence"/>
</dbReference>
<protein>
    <submittedName>
        <fullName evidence="2">Uncharacterized protein</fullName>
    </submittedName>
</protein>
<name>A0ABR7F3C3_9FIRM</name>
<feature type="transmembrane region" description="Helical" evidence="1">
    <location>
        <begin position="5"/>
        <end position="21"/>
    </location>
</feature>
<keyword evidence="1" id="KW-0472">Membrane</keyword>
<feature type="transmembrane region" description="Helical" evidence="1">
    <location>
        <begin position="98"/>
        <end position="118"/>
    </location>
</feature>
<evidence type="ECO:0000256" key="1">
    <source>
        <dbReference type="SAM" id="Phobius"/>
    </source>
</evidence>
<feature type="transmembrane region" description="Helical" evidence="1">
    <location>
        <begin position="63"/>
        <end position="86"/>
    </location>
</feature>
<keyword evidence="3" id="KW-1185">Reference proteome</keyword>
<dbReference type="RefSeq" id="WP_186840421.1">
    <property type="nucleotide sequence ID" value="NZ_JACOOZ010000005.1"/>
</dbReference>
<organism evidence="2 3">
    <name type="scientific">Eubacterium segne</name>
    <dbReference type="NCBI Taxonomy" id="2763045"/>
    <lineage>
        <taxon>Bacteria</taxon>
        <taxon>Bacillati</taxon>
        <taxon>Bacillota</taxon>
        <taxon>Clostridia</taxon>
        <taxon>Eubacteriales</taxon>
        <taxon>Eubacteriaceae</taxon>
        <taxon>Eubacterium</taxon>
    </lineage>
</organism>
<proteinExistence type="predicted"/>
<keyword evidence="1" id="KW-1133">Transmembrane helix</keyword>
<evidence type="ECO:0000313" key="2">
    <source>
        <dbReference type="EMBL" id="MBC5668096.1"/>
    </source>
</evidence>
<comment type="caution">
    <text evidence="2">The sequence shown here is derived from an EMBL/GenBank/DDBJ whole genome shotgun (WGS) entry which is preliminary data.</text>
</comment>
<sequence length="132" mass="15481">MKNKILWSLDFIIYMIFTYIYRSDGLEYQLAKEGSKLHKVYIHGEPEYSYLYYNSASPMLSKISLMGMLVTSLIFIGYGTYLSTIYIKKKVVHSYNKLTNIVIVIVVSFLYALLLHILQRFIYINFCMLVGE</sequence>
<gene>
    <name evidence="2" type="ORF">H8S00_08895</name>
</gene>
<accession>A0ABR7F3C3</accession>
<reference evidence="2 3" key="1">
    <citation type="submission" date="2020-08" db="EMBL/GenBank/DDBJ databases">
        <title>Genome public.</title>
        <authorList>
            <person name="Liu C."/>
            <person name="Sun Q."/>
        </authorList>
    </citation>
    <scope>NUCLEOTIDE SEQUENCE [LARGE SCALE GENOMIC DNA]</scope>
    <source>
        <strain evidence="2 3">BX4</strain>
    </source>
</reference>